<reference evidence="17" key="1">
    <citation type="journal article" date="2024" name="IScience">
        <title>Strigolactones Initiate the Formation of Haustorium-like Structures in Castilleja.</title>
        <authorList>
            <person name="Buerger M."/>
            <person name="Peterson D."/>
            <person name="Chory J."/>
        </authorList>
    </citation>
    <scope>NUCLEOTIDE SEQUENCE [LARGE SCALE GENOMIC DNA]</scope>
</reference>
<comment type="pathway">
    <text evidence="2 13">Glycan metabolism; pectin degradation; 2-dehydro-3-deoxy-D-gluconate from pectin: step 1/5.</text>
</comment>
<dbReference type="InterPro" id="IPR035513">
    <property type="entry name" value="Invertase/methylesterase_inhib"/>
</dbReference>
<evidence type="ECO:0000256" key="1">
    <source>
        <dbReference type="ARBA" id="ARBA00004191"/>
    </source>
</evidence>
<keyword evidence="6" id="KW-0134">Cell wall</keyword>
<dbReference type="SUPFAM" id="SSF51126">
    <property type="entry name" value="Pectin lyase-like"/>
    <property type="match status" value="1"/>
</dbReference>
<evidence type="ECO:0000256" key="13">
    <source>
        <dbReference type="RuleBase" id="RU000589"/>
    </source>
</evidence>
<accession>A0ABD3DTH0</accession>
<dbReference type="AlphaFoldDB" id="A0ABD3DTH0"/>
<dbReference type="SMART" id="SM00856">
    <property type="entry name" value="PMEI"/>
    <property type="match status" value="1"/>
</dbReference>
<evidence type="ECO:0000256" key="2">
    <source>
        <dbReference type="ARBA" id="ARBA00005184"/>
    </source>
</evidence>
<protein>
    <recommendedName>
        <fullName evidence="5 13">Pectinesterase</fullName>
        <ecNumber evidence="5 13">3.1.1.11</ecNumber>
    </recommendedName>
</protein>
<evidence type="ECO:0000256" key="10">
    <source>
        <dbReference type="ARBA" id="ARBA00023316"/>
    </source>
</evidence>
<dbReference type="EMBL" id="JAVIJP010000015">
    <property type="protein sequence ID" value="KAL3644299.1"/>
    <property type="molecule type" value="Genomic_DNA"/>
</dbReference>
<dbReference type="GO" id="GO:0042545">
    <property type="term" value="P:cell wall modification"/>
    <property type="evidence" value="ECO:0007669"/>
    <property type="project" value="UniProtKB-UniRule"/>
</dbReference>
<dbReference type="FunFam" id="2.160.20.10:FF:000001">
    <property type="entry name" value="Pectinesterase"/>
    <property type="match status" value="1"/>
</dbReference>
<dbReference type="Proteomes" id="UP001632038">
    <property type="component" value="Unassembled WGS sequence"/>
</dbReference>
<feature type="active site" evidence="12">
    <location>
        <position position="371"/>
    </location>
</feature>
<evidence type="ECO:0000256" key="6">
    <source>
        <dbReference type="ARBA" id="ARBA00022512"/>
    </source>
</evidence>
<comment type="subcellular location">
    <subcellularLocation>
        <location evidence="1">Secreted</location>
        <location evidence="1">Cell wall</location>
    </subcellularLocation>
</comment>
<dbReference type="GO" id="GO:0045490">
    <property type="term" value="P:pectin catabolic process"/>
    <property type="evidence" value="ECO:0007669"/>
    <property type="project" value="UniProtKB-UniRule"/>
</dbReference>
<comment type="catalytic activity">
    <reaction evidence="11 13">
        <text>[(1-&gt;4)-alpha-D-galacturonosyl methyl ester](n) + n H2O = [(1-&gt;4)-alpha-D-galacturonosyl](n) + n methanol + n H(+)</text>
        <dbReference type="Rhea" id="RHEA:22380"/>
        <dbReference type="Rhea" id="RHEA-COMP:14570"/>
        <dbReference type="Rhea" id="RHEA-COMP:14573"/>
        <dbReference type="ChEBI" id="CHEBI:15377"/>
        <dbReference type="ChEBI" id="CHEBI:15378"/>
        <dbReference type="ChEBI" id="CHEBI:17790"/>
        <dbReference type="ChEBI" id="CHEBI:140522"/>
        <dbReference type="ChEBI" id="CHEBI:140523"/>
        <dbReference type="EC" id="3.1.1.11"/>
    </reaction>
</comment>
<dbReference type="Gene3D" id="1.20.140.40">
    <property type="entry name" value="Invertase/pectin methylesterase inhibitor family protein"/>
    <property type="match status" value="1"/>
</dbReference>
<dbReference type="Pfam" id="PF04043">
    <property type="entry name" value="PMEI"/>
    <property type="match status" value="1"/>
</dbReference>
<evidence type="ECO:0000256" key="7">
    <source>
        <dbReference type="ARBA" id="ARBA00022525"/>
    </source>
</evidence>
<dbReference type="InterPro" id="IPR006501">
    <property type="entry name" value="Pectinesterase_inhib_dom"/>
</dbReference>
<evidence type="ECO:0000256" key="9">
    <source>
        <dbReference type="ARBA" id="ARBA00023085"/>
    </source>
</evidence>
<dbReference type="PANTHER" id="PTHR31707">
    <property type="entry name" value="PECTINESTERASE"/>
    <property type="match status" value="1"/>
</dbReference>
<dbReference type="InterPro" id="IPR000070">
    <property type="entry name" value="Pectinesterase_cat"/>
</dbReference>
<dbReference type="InterPro" id="IPR033131">
    <property type="entry name" value="Pectinesterase_Asp_AS"/>
</dbReference>
<dbReference type="Pfam" id="PF01095">
    <property type="entry name" value="Pectinesterase"/>
    <property type="match status" value="1"/>
</dbReference>
<name>A0ABD3DTH0_9LAMI</name>
<dbReference type="Gene3D" id="2.160.20.10">
    <property type="entry name" value="Single-stranded right-handed beta-helix, Pectin lyase-like"/>
    <property type="match status" value="1"/>
</dbReference>
<evidence type="ECO:0000256" key="11">
    <source>
        <dbReference type="ARBA" id="ARBA00047928"/>
    </source>
</evidence>
<dbReference type="SUPFAM" id="SSF101148">
    <property type="entry name" value="Plant invertase/pectin methylesterase inhibitor"/>
    <property type="match status" value="1"/>
</dbReference>
<evidence type="ECO:0000256" key="14">
    <source>
        <dbReference type="SAM" id="SignalP"/>
    </source>
</evidence>
<keyword evidence="9 13" id="KW-0063">Aspartyl esterase</keyword>
<evidence type="ECO:0000313" key="17">
    <source>
        <dbReference type="Proteomes" id="UP001632038"/>
    </source>
</evidence>
<evidence type="ECO:0000256" key="8">
    <source>
        <dbReference type="ARBA" id="ARBA00022801"/>
    </source>
</evidence>
<comment type="caution">
    <text evidence="16">The sequence shown here is derived from an EMBL/GenBank/DDBJ whole genome shotgun (WGS) entry which is preliminary data.</text>
</comment>
<feature type="chain" id="PRO_5044772317" description="Pectinesterase" evidence="14">
    <location>
        <begin position="39"/>
        <end position="532"/>
    </location>
</feature>
<organism evidence="16 17">
    <name type="scientific">Castilleja foliolosa</name>
    <dbReference type="NCBI Taxonomy" id="1961234"/>
    <lineage>
        <taxon>Eukaryota</taxon>
        <taxon>Viridiplantae</taxon>
        <taxon>Streptophyta</taxon>
        <taxon>Embryophyta</taxon>
        <taxon>Tracheophyta</taxon>
        <taxon>Spermatophyta</taxon>
        <taxon>Magnoliopsida</taxon>
        <taxon>eudicotyledons</taxon>
        <taxon>Gunneridae</taxon>
        <taxon>Pentapetalae</taxon>
        <taxon>asterids</taxon>
        <taxon>lamiids</taxon>
        <taxon>Lamiales</taxon>
        <taxon>Orobanchaceae</taxon>
        <taxon>Pedicularideae</taxon>
        <taxon>Castillejinae</taxon>
        <taxon>Castilleja</taxon>
    </lineage>
</organism>
<evidence type="ECO:0000256" key="4">
    <source>
        <dbReference type="ARBA" id="ARBA00007786"/>
    </source>
</evidence>
<dbReference type="GO" id="GO:0030599">
    <property type="term" value="F:pectinesterase activity"/>
    <property type="evidence" value="ECO:0007669"/>
    <property type="project" value="UniProtKB-UniRule"/>
</dbReference>
<evidence type="ECO:0000256" key="12">
    <source>
        <dbReference type="PROSITE-ProRule" id="PRU10040"/>
    </source>
</evidence>
<evidence type="ECO:0000259" key="15">
    <source>
        <dbReference type="SMART" id="SM00856"/>
    </source>
</evidence>
<dbReference type="CDD" id="cd15799">
    <property type="entry name" value="PMEI-like_4"/>
    <property type="match status" value="1"/>
</dbReference>
<gene>
    <name evidence="16" type="ORF">CASFOL_012231</name>
</gene>
<comment type="similarity">
    <text evidence="3">In the N-terminal section; belongs to the PMEI family.</text>
</comment>
<dbReference type="PROSITE" id="PS00503">
    <property type="entry name" value="PECTINESTERASE_2"/>
    <property type="match status" value="1"/>
</dbReference>
<comment type="similarity">
    <text evidence="4">In the C-terminal section; belongs to the pectinesterase family.</text>
</comment>
<feature type="domain" description="Pectinesterase inhibitor" evidence="15">
    <location>
        <begin position="36"/>
        <end position="172"/>
    </location>
</feature>
<keyword evidence="8 13" id="KW-0378">Hydrolase</keyword>
<evidence type="ECO:0000256" key="5">
    <source>
        <dbReference type="ARBA" id="ARBA00013229"/>
    </source>
</evidence>
<keyword evidence="7" id="KW-0964">Secreted</keyword>
<keyword evidence="17" id="KW-1185">Reference proteome</keyword>
<evidence type="ECO:0000256" key="3">
    <source>
        <dbReference type="ARBA" id="ARBA00006027"/>
    </source>
</evidence>
<dbReference type="InterPro" id="IPR011050">
    <property type="entry name" value="Pectin_lyase_fold/virulence"/>
</dbReference>
<dbReference type="InterPro" id="IPR012334">
    <property type="entry name" value="Pectin_lyas_fold"/>
</dbReference>
<feature type="signal peptide" evidence="14">
    <location>
        <begin position="1"/>
        <end position="38"/>
    </location>
</feature>
<dbReference type="EC" id="3.1.1.11" evidence="5 13"/>
<sequence length="532" mass="57804">MLTCTLSTEKMAASSHLIKIMLFLAFILSCCYVSGGQAGFGDSTCLQVPQSQFEGTVMSTIGLVRQVITTVSDFSVGLGDFRVNNAAADCLNLMDFSIDLLNSALSVSQHNANGKDNNTGDAITDMKCMLGGALFSQDTCNDGFDGTNTVLQSLISGSLDQVTSSVQTLISMVKLPNLAVPSRGGRRPGGRRLMITNKSQFPDWLKTHDRKILQAASGITANAVVAMDGTGDFTSIQEAINAAPEHSRTRYVVYIKRGEYKEYVEINKKKQNIMLLGDGMDATVISGNRNRVDGWTTFGSATVAVRGLGFIAQDITFENTAGPEKNQAVAFRSDSDFSVLYRCAFTGFQDTLYPHALRQFYKECKITGTVDFIFGDGTVVFQNCEILARKGLPNQKNTITAQGRKDPGIPSGFSIQFCNISTEPEANYIPTYLGRPWKKYSRTVIMQSYISGSISPQGWLEWNGDFGLNTLYYGEYMNYGPGAGLGGRVNWPGYHVINDSAQASGFTVARFIGGNNWLPSTGVKYIAGLGMQ</sequence>
<evidence type="ECO:0000313" key="16">
    <source>
        <dbReference type="EMBL" id="KAL3644299.1"/>
    </source>
</evidence>
<proteinExistence type="inferred from homology"/>
<keyword evidence="10" id="KW-0961">Cell wall biogenesis/degradation</keyword>
<keyword evidence="14" id="KW-0732">Signal</keyword>